<gene>
    <name evidence="4" type="primary">ahcY</name>
    <name evidence="8" type="ORF">C3920_11240</name>
</gene>
<evidence type="ECO:0000256" key="4">
    <source>
        <dbReference type="HAMAP-Rule" id="MF_00563"/>
    </source>
</evidence>
<accession>A0ABX5P0C1</accession>
<dbReference type="SUPFAM" id="SSF52283">
    <property type="entry name" value="Formate/glycerate dehydrogenase catalytic domain-like"/>
    <property type="match status" value="1"/>
</dbReference>
<dbReference type="Gene3D" id="3.40.50.720">
    <property type="entry name" value="NAD(P)-binding Rossmann-like Domain"/>
    <property type="match status" value="1"/>
</dbReference>
<evidence type="ECO:0000259" key="7">
    <source>
        <dbReference type="SMART" id="SM00997"/>
    </source>
</evidence>
<comment type="subcellular location">
    <subcellularLocation>
        <location evidence="4">Cytoplasm</location>
    </subcellularLocation>
</comment>
<dbReference type="Gene3D" id="3.40.50.1480">
    <property type="entry name" value="Adenosylhomocysteinase-like"/>
    <property type="match status" value="3"/>
</dbReference>
<feature type="binding site" evidence="4">
    <location>
        <position position="190"/>
    </location>
    <ligand>
        <name>NAD(+)</name>
        <dbReference type="ChEBI" id="CHEBI:57540"/>
    </ligand>
</feature>
<dbReference type="SUPFAM" id="SSF51735">
    <property type="entry name" value="NAD(P)-binding Rossmann-fold domains"/>
    <property type="match status" value="1"/>
</dbReference>
<dbReference type="Pfam" id="PF05221">
    <property type="entry name" value="AdoHcyase"/>
    <property type="match status" value="1"/>
</dbReference>
<comment type="caution">
    <text evidence="8">The sequence shown here is derived from an EMBL/GenBank/DDBJ whole genome shotgun (WGS) entry which is preliminary data.</text>
</comment>
<keyword evidence="9" id="KW-1185">Reference proteome</keyword>
<dbReference type="CDD" id="cd00401">
    <property type="entry name" value="SAHH"/>
    <property type="match status" value="1"/>
</dbReference>
<comment type="function">
    <text evidence="4">May play a key role in the regulation of the intracellular concentration of adenosylhomocysteine.</text>
</comment>
<dbReference type="InterPro" id="IPR015878">
    <property type="entry name" value="Ado_hCys_hydrolase_NAD-bd"/>
</dbReference>
<feature type="binding site" evidence="4">
    <location>
        <begin position="219"/>
        <end position="224"/>
    </location>
    <ligand>
        <name>NAD(+)</name>
        <dbReference type="ChEBI" id="CHEBI:57540"/>
    </ligand>
</feature>
<dbReference type="InterPro" id="IPR020082">
    <property type="entry name" value="S-Ado-L-homoCys_hydrolase_CS"/>
</dbReference>
<dbReference type="InterPro" id="IPR000043">
    <property type="entry name" value="Adenosylhomocysteinase-like"/>
</dbReference>
<keyword evidence="2 4" id="KW-0554">One-carbon metabolism</keyword>
<feature type="binding site" evidence="4">
    <location>
        <begin position="156"/>
        <end position="158"/>
    </location>
    <ligand>
        <name>NAD(+)</name>
        <dbReference type="ChEBI" id="CHEBI:57540"/>
    </ligand>
</feature>
<dbReference type="InterPro" id="IPR036291">
    <property type="entry name" value="NAD(P)-bd_dom_sf"/>
</dbReference>
<dbReference type="PIRSF" id="PIRSF001109">
    <property type="entry name" value="Ad_hcy_hydrolase"/>
    <property type="match status" value="1"/>
</dbReference>
<comment type="pathway">
    <text evidence="4 5">Amino-acid biosynthesis; L-homocysteine biosynthesis; L-homocysteine from S-adenosyl-L-homocysteine: step 1/1.</text>
</comment>
<comment type="catalytic activity">
    <reaction evidence="4 5">
        <text>S-adenosyl-L-homocysteine + H2O = L-homocysteine + adenosine</text>
        <dbReference type="Rhea" id="RHEA:21708"/>
        <dbReference type="ChEBI" id="CHEBI:15377"/>
        <dbReference type="ChEBI" id="CHEBI:16335"/>
        <dbReference type="ChEBI" id="CHEBI:57856"/>
        <dbReference type="ChEBI" id="CHEBI:58199"/>
        <dbReference type="EC" id="3.13.2.1"/>
    </reaction>
</comment>
<comment type="similarity">
    <text evidence="1 4 6">Belongs to the adenosylhomocysteinase family.</text>
</comment>
<evidence type="ECO:0000313" key="9">
    <source>
        <dbReference type="Proteomes" id="UP000248116"/>
    </source>
</evidence>
<feature type="binding site" evidence="4">
    <location>
        <position position="130"/>
    </location>
    <ligand>
        <name>substrate</name>
    </ligand>
</feature>
<evidence type="ECO:0000256" key="2">
    <source>
        <dbReference type="ARBA" id="ARBA00022563"/>
    </source>
</evidence>
<dbReference type="PANTHER" id="PTHR23420:SF0">
    <property type="entry name" value="ADENOSYLHOMOCYSTEINASE"/>
    <property type="match status" value="1"/>
</dbReference>
<dbReference type="EMBL" id="PRCW01000092">
    <property type="protein sequence ID" value="PYD47190.1"/>
    <property type="molecule type" value="Genomic_DNA"/>
</dbReference>
<proteinExistence type="inferred from homology"/>
<dbReference type="NCBIfam" id="NF004005">
    <property type="entry name" value="PRK05476.2-3"/>
    <property type="match status" value="1"/>
</dbReference>
<feature type="binding site" evidence="4">
    <location>
        <position position="185"/>
    </location>
    <ligand>
        <name>substrate</name>
    </ligand>
</feature>
<organism evidence="8 9">
    <name type="scientific">Novacetimonas pomaceti</name>
    <dbReference type="NCBI Taxonomy" id="2021998"/>
    <lineage>
        <taxon>Bacteria</taxon>
        <taxon>Pseudomonadati</taxon>
        <taxon>Pseudomonadota</taxon>
        <taxon>Alphaproteobacteria</taxon>
        <taxon>Acetobacterales</taxon>
        <taxon>Acetobacteraceae</taxon>
        <taxon>Novacetimonas</taxon>
    </lineage>
</organism>
<feature type="binding site" evidence="4">
    <location>
        <position position="343"/>
    </location>
    <ligand>
        <name>NAD(+)</name>
        <dbReference type="ChEBI" id="CHEBI:57540"/>
    </ligand>
</feature>
<name>A0ABX5P0C1_9PROT</name>
<feature type="binding site" evidence="4">
    <location>
        <position position="155"/>
    </location>
    <ligand>
        <name>substrate</name>
    </ligand>
</feature>
<dbReference type="HAMAP" id="MF_00563">
    <property type="entry name" value="AdoHcyase"/>
    <property type="match status" value="1"/>
</dbReference>
<feature type="domain" description="S-adenosyl-L-homocysteine hydrolase NAD binding" evidence="7">
    <location>
        <begin position="190"/>
        <end position="349"/>
    </location>
</feature>
<evidence type="ECO:0000256" key="3">
    <source>
        <dbReference type="ARBA" id="ARBA00023027"/>
    </source>
</evidence>
<dbReference type="SMART" id="SM00997">
    <property type="entry name" value="AdoHcyase_NAD"/>
    <property type="match status" value="1"/>
</dbReference>
<keyword evidence="3 4" id="KW-0520">NAD</keyword>
<feature type="binding site" evidence="4">
    <location>
        <position position="55"/>
    </location>
    <ligand>
        <name>substrate</name>
    </ligand>
</feature>
<dbReference type="EC" id="3.13.2.1" evidence="4"/>
<protein>
    <recommendedName>
        <fullName evidence="4">Adenosylhomocysteinase</fullName>
        <ecNumber evidence="4">3.13.2.1</ecNumber>
    </recommendedName>
    <alternativeName>
        <fullName evidence="4">S-adenosyl-L-homocysteine hydrolase</fullName>
        <shortName evidence="4">AdoHcyase</shortName>
    </alternativeName>
</protein>
<dbReference type="PROSITE" id="PS00738">
    <property type="entry name" value="ADOHCYASE_1"/>
    <property type="match status" value="1"/>
</dbReference>
<keyword evidence="4" id="KW-0963">Cytoplasm</keyword>
<sequence>MTTDYKVKDISLADWGRKEIAIAEGEMPGLMALREEYGKSKPLKGARIAGCLHMTIQTAVLIETLTALGATVRWSSCNIFSTQDQAAAAIAATGVPVFAWKGLSEDEFWWCIEQTIKGPDGWTPNMILDDGGDLTTLMHEKYPDMLNDVRGVSEETTTGVHRLWDMAKKGLLRVPAINVNDSVTKSKFDNLYGCRESLVDAIRRGTDVMMAGKVAVVAGYGDVGKGSAASLRNAGCRVLVTEVDPICALQAAMEGYEVVTMEEGAPRGDIFVTATGNEDVITIDHMREMKNRAIVCNIGHFDSEIQISALRNFKWENIKPQVDEVVFPDGKRLIVLSEGRLVNLGNATGHPSFVMSASFTNQTLAQIDLWTAPEGKYENKVYTLPKHLDEKVAFLHLAKVGAHLSKLSKKQADYIGVPVAGPFKNDLYRY</sequence>
<dbReference type="RefSeq" id="WP_110560474.1">
    <property type="nucleotide sequence ID" value="NZ_JAHRDT010000039.1"/>
</dbReference>
<dbReference type="InterPro" id="IPR042172">
    <property type="entry name" value="Adenosylhomocyst_ase-like_sf"/>
</dbReference>
<dbReference type="PROSITE" id="PS00739">
    <property type="entry name" value="ADOHCYASE_2"/>
    <property type="match status" value="1"/>
</dbReference>
<dbReference type="SMART" id="SM00996">
    <property type="entry name" value="AdoHcyase"/>
    <property type="match status" value="1"/>
</dbReference>
<dbReference type="Proteomes" id="UP000248116">
    <property type="component" value="Unassembled WGS sequence"/>
</dbReference>
<feature type="binding site" evidence="4">
    <location>
        <position position="277"/>
    </location>
    <ligand>
        <name>NAD(+)</name>
        <dbReference type="ChEBI" id="CHEBI:57540"/>
    </ligand>
</feature>
<comment type="cofactor">
    <cofactor evidence="4 5">
        <name>NAD(+)</name>
        <dbReference type="ChEBI" id="CHEBI:57540"/>
    </cofactor>
    <text evidence="4 5">Binds 1 NAD(+) per subunit.</text>
</comment>
<feature type="binding site" evidence="4">
    <location>
        <begin position="298"/>
        <end position="300"/>
    </location>
    <ligand>
        <name>NAD(+)</name>
        <dbReference type="ChEBI" id="CHEBI:57540"/>
    </ligand>
</feature>
<evidence type="ECO:0000313" key="8">
    <source>
        <dbReference type="EMBL" id="PYD47190.1"/>
    </source>
</evidence>
<evidence type="ECO:0000256" key="6">
    <source>
        <dbReference type="RuleBase" id="RU004166"/>
    </source>
</evidence>
<dbReference type="Pfam" id="PF00670">
    <property type="entry name" value="AdoHcyase_NAD"/>
    <property type="match status" value="1"/>
</dbReference>
<dbReference type="NCBIfam" id="TIGR00936">
    <property type="entry name" value="ahcY"/>
    <property type="match status" value="1"/>
</dbReference>
<keyword evidence="4 5" id="KW-0378">Hydrolase</keyword>
<dbReference type="PANTHER" id="PTHR23420">
    <property type="entry name" value="ADENOSYLHOMOCYSTEINASE"/>
    <property type="match status" value="1"/>
</dbReference>
<feature type="binding site" evidence="4">
    <location>
        <position position="189"/>
    </location>
    <ligand>
        <name>substrate</name>
    </ligand>
</feature>
<feature type="binding site" evidence="4">
    <location>
        <position position="242"/>
    </location>
    <ligand>
        <name>NAD(+)</name>
        <dbReference type="ChEBI" id="CHEBI:57540"/>
    </ligand>
</feature>
<reference evidence="8 9" key="1">
    <citation type="submission" date="2018-02" db="EMBL/GenBank/DDBJ databases">
        <authorList>
            <person name="Skraban J."/>
            <person name="Trcek J."/>
        </authorList>
    </citation>
    <scope>NUCLEOTIDE SEQUENCE [LARGE SCALE GENOMIC DNA]</scope>
    <source>
        <strain evidence="8 9">AV446</strain>
    </source>
</reference>
<evidence type="ECO:0000256" key="5">
    <source>
        <dbReference type="RuleBase" id="RU000548"/>
    </source>
</evidence>
<evidence type="ECO:0000256" key="1">
    <source>
        <dbReference type="ARBA" id="ARBA00007122"/>
    </source>
</evidence>